<dbReference type="InterPro" id="IPR038638">
    <property type="entry name" value="RbpA_sf"/>
</dbReference>
<keyword evidence="4" id="KW-1185">Reference proteome</keyword>
<dbReference type="OrthoDB" id="3254820at2"/>
<accession>A0A1H4R087</accession>
<evidence type="ECO:0000256" key="1">
    <source>
        <dbReference type="HAMAP-Rule" id="MF_01483"/>
    </source>
</evidence>
<feature type="region of interest" description="Disordered" evidence="2">
    <location>
        <begin position="1"/>
        <end position="25"/>
    </location>
</feature>
<evidence type="ECO:0000313" key="3">
    <source>
        <dbReference type="EMBL" id="SEC25154.1"/>
    </source>
</evidence>
<comment type="similarity">
    <text evidence="1">Belongs to the RNA polymerase-binding protein RbpA family.</text>
</comment>
<dbReference type="Gene3D" id="2.20.28.270">
    <property type="entry name" value="RNA polymerase-binding protein A"/>
    <property type="match status" value="1"/>
</dbReference>
<comment type="subunit">
    <text evidence="1">Forms a complex with the RNAP catalytic core and with free principal sigma factors.</text>
</comment>
<sequence>MPVGGSAIRGSRVGSGPMGEQDHGHHADRVAISYWDSLGNETVRYFAADVPDEEIPETIDSPTTGLPAGRDKNNPPAASKVEPYKTHLAYVKERRTDEEAEKLLSDALDQLRQRRGTAAPAS</sequence>
<feature type="region of interest" description="Disordered" evidence="2">
    <location>
        <begin position="54"/>
        <end position="82"/>
    </location>
</feature>
<keyword evidence="1" id="KW-0805">Transcription regulation</keyword>
<comment type="function">
    <text evidence="1">Binds to RNA polymerase (RNAP), stimulating transcription from principal, but not alternative sigma factor promoters.</text>
</comment>
<evidence type="ECO:0000256" key="2">
    <source>
        <dbReference type="SAM" id="MobiDB-lite"/>
    </source>
</evidence>
<comment type="caution">
    <text evidence="1">Lacks conserved residue(s) required for the propagation of feature annotation.</text>
</comment>
<name>A0A1H4R087_9MICO</name>
<dbReference type="GO" id="GO:0045893">
    <property type="term" value="P:positive regulation of DNA-templated transcription"/>
    <property type="evidence" value="ECO:0007669"/>
    <property type="project" value="UniProtKB-UniRule"/>
</dbReference>
<dbReference type="RefSeq" id="WP_091186226.1">
    <property type="nucleotide sequence ID" value="NZ_FNRY01000001.1"/>
</dbReference>
<evidence type="ECO:0000313" key="4">
    <source>
        <dbReference type="Proteomes" id="UP000199183"/>
    </source>
</evidence>
<keyword evidence="1" id="KW-0804">Transcription</keyword>
<proteinExistence type="inferred from homology"/>
<organism evidence="3 4">
    <name type="scientific">Paramicrobacterium humi</name>
    <dbReference type="NCBI Taxonomy" id="640635"/>
    <lineage>
        <taxon>Bacteria</taxon>
        <taxon>Bacillati</taxon>
        <taxon>Actinomycetota</taxon>
        <taxon>Actinomycetes</taxon>
        <taxon>Micrococcales</taxon>
        <taxon>Microbacteriaceae</taxon>
        <taxon>Paramicrobacterium</taxon>
    </lineage>
</organism>
<dbReference type="Proteomes" id="UP000199183">
    <property type="component" value="Unassembled WGS sequence"/>
</dbReference>
<dbReference type="AlphaFoldDB" id="A0A1H4R087"/>
<dbReference type="GO" id="GO:0001000">
    <property type="term" value="F:bacterial-type RNA polymerase core enzyme binding"/>
    <property type="evidence" value="ECO:0007669"/>
    <property type="project" value="UniProtKB-UniRule"/>
</dbReference>
<protein>
    <recommendedName>
        <fullName evidence="1">RNA polymerase-binding protein RbpA</fullName>
    </recommendedName>
</protein>
<dbReference type="Pfam" id="PF13397">
    <property type="entry name" value="RbpA"/>
    <property type="match status" value="1"/>
</dbReference>
<dbReference type="EMBL" id="FNRY01000001">
    <property type="protein sequence ID" value="SEC25154.1"/>
    <property type="molecule type" value="Genomic_DNA"/>
</dbReference>
<gene>
    <name evidence="1" type="primary">rbpA</name>
    <name evidence="3" type="ORF">SAMN04489806_2963</name>
</gene>
<dbReference type="HAMAP" id="MF_01483">
    <property type="entry name" value="RbpA"/>
    <property type="match status" value="1"/>
</dbReference>
<dbReference type="STRING" id="640635.SAMN04489806_2963"/>
<reference evidence="3 4" key="1">
    <citation type="submission" date="2016-10" db="EMBL/GenBank/DDBJ databases">
        <authorList>
            <person name="de Groot N.N."/>
        </authorList>
    </citation>
    <scope>NUCLEOTIDE SEQUENCE [LARGE SCALE GENOMIC DNA]</scope>
    <source>
        <strain evidence="3 4">DSM 21799</strain>
    </source>
</reference>
<dbReference type="InterPro" id="IPR025182">
    <property type="entry name" value="RNApol-bd_RbpA"/>
</dbReference>